<dbReference type="PANTHER" id="PTHR38593:SF1">
    <property type="entry name" value="BLR2558 PROTEIN"/>
    <property type="match status" value="1"/>
</dbReference>
<evidence type="ECO:0000313" key="3">
    <source>
        <dbReference type="EMBL" id="QHS63729.1"/>
    </source>
</evidence>
<dbReference type="EMBL" id="CP048113">
    <property type="protein sequence ID" value="QHS63729.1"/>
    <property type="molecule type" value="Genomic_DNA"/>
</dbReference>
<dbReference type="Gene3D" id="1.20.1260.10">
    <property type="match status" value="1"/>
</dbReference>
<feature type="signal peptide" evidence="1">
    <location>
        <begin position="1"/>
        <end position="23"/>
    </location>
</feature>
<dbReference type="PANTHER" id="PTHR38593">
    <property type="entry name" value="BLR2558 PROTEIN"/>
    <property type="match status" value="1"/>
</dbReference>
<evidence type="ECO:0000256" key="1">
    <source>
        <dbReference type="SAM" id="SignalP"/>
    </source>
</evidence>
<keyword evidence="4" id="KW-1185">Reference proteome</keyword>
<dbReference type="AlphaFoldDB" id="A0A6B9ZP88"/>
<evidence type="ECO:0000259" key="2">
    <source>
        <dbReference type="Pfam" id="PF13628"/>
    </source>
</evidence>
<gene>
    <name evidence="3" type="ORF">GWR21_30350</name>
</gene>
<dbReference type="Pfam" id="PF13628">
    <property type="entry name" value="DUF4142"/>
    <property type="match status" value="1"/>
</dbReference>
<keyword evidence="1" id="KW-0732">Signal</keyword>
<dbReference type="Proteomes" id="UP000476411">
    <property type="component" value="Chromosome"/>
</dbReference>
<dbReference type="InterPro" id="IPR012347">
    <property type="entry name" value="Ferritin-like"/>
</dbReference>
<name>A0A6B9ZP88_9BACT</name>
<dbReference type="RefSeq" id="WP_162335445.1">
    <property type="nucleotide sequence ID" value="NZ_CP048113.1"/>
</dbReference>
<accession>A0A6B9ZP88</accession>
<proteinExistence type="predicted"/>
<feature type="domain" description="DUF4142" evidence="2">
    <location>
        <begin position="36"/>
        <end position="171"/>
    </location>
</feature>
<reference evidence="3 4" key="1">
    <citation type="submission" date="2020-01" db="EMBL/GenBank/DDBJ databases">
        <title>Complete genome sequence of Chitinophaga sp. H33E-04 isolated from quinoa roots.</title>
        <authorList>
            <person name="Weon H.-Y."/>
            <person name="Lee S.A."/>
        </authorList>
    </citation>
    <scope>NUCLEOTIDE SEQUENCE [LARGE SCALE GENOMIC DNA]</scope>
    <source>
        <strain evidence="3 4">H33E-04</strain>
    </source>
</reference>
<protein>
    <submittedName>
        <fullName evidence="3">DUF4142 domain-containing protein</fullName>
    </submittedName>
</protein>
<organism evidence="3 4">
    <name type="scientific">Chitinophaga agri</name>
    <dbReference type="NCBI Taxonomy" id="2703787"/>
    <lineage>
        <taxon>Bacteria</taxon>
        <taxon>Pseudomonadati</taxon>
        <taxon>Bacteroidota</taxon>
        <taxon>Chitinophagia</taxon>
        <taxon>Chitinophagales</taxon>
        <taxon>Chitinophagaceae</taxon>
        <taxon>Chitinophaga</taxon>
    </lineage>
</organism>
<evidence type="ECO:0000313" key="4">
    <source>
        <dbReference type="Proteomes" id="UP000476411"/>
    </source>
</evidence>
<sequence>MKHLKFFLAAGLTLSALSFNACSDDDDDDNPLVTKEDRNFMTEAAYGNWSEVDMGKLADSLSNDGGVKMFGQHMQEDHSKAQDELKGIADGFDVDLPAAPDSVHFAARLSMKGLPPAAFDTAYIKGQVKDHEKTIALFENAAANANRQQLRDYANKHLPTIKMHKEMADTMLVRLLAR</sequence>
<dbReference type="KEGG" id="chih:GWR21_30350"/>
<feature type="chain" id="PRO_5025508160" evidence="1">
    <location>
        <begin position="24"/>
        <end position="178"/>
    </location>
</feature>
<dbReference type="InterPro" id="IPR025419">
    <property type="entry name" value="DUF4142"/>
</dbReference>